<organism evidence="2 3">
    <name type="scientific">Penicillium citrinum</name>
    <dbReference type="NCBI Taxonomy" id="5077"/>
    <lineage>
        <taxon>Eukaryota</taxon>
        <taxon>Fungi</taxon>
        <taxon>Dikarya</taxon>
        <taxon>Ascomycota</taxon>
        <taxon>Pezizomycotina</taxon>
        <taxon>Eurotiomycetes</taxon>
        <taxon>Eurotiomycetidae</taxon>
        <taxon>Eurotiales</taxon>
        <taxon>Aspergillaceae</taxon>
        <taxon>Penicillium</taxon>
    </lineage>
</organism>
<accession>A0A9W9TU66</accession>
<feature type="compositionally biased region" description="Low complexity" evidence="1">
    <location>
        <begin position="105"/>
        <end position="120"/>
    </location>
</feature>
<gene>
    <name evidence="2" type="ORF">N7469_002409</name>
</gene>
<feature type="compositionally biased region" description="Polar residues" evidence="1">
    <location>
        <begin position="232"/>
        <end position="241"/>
    </location>
</feature>
<dbReference type="GeneID" id="81380496"/>
<feature type="compositionally biased region" description="Polar residues" evidence="1">
    <location>
        <begin position="143"/>
        <end position="179"/>
    </location>
</feature>
<comment type="caution">
    <text evidence="2">The sequence shown here is derived from an EMBL/GenBank/DDBJ whole genome shotgun (WGS) entry which is preliminary data.</text>
</comment>
<feature type="compositionally biased region" description="Low complexity" evidence="1">
    <location>
        <begin position="249"/>
        <end position="275"/>
    </location>
</feature>
<feature type="compositionally biased region" description="Polar residues" evidence="1">
    <location>
        <begin position="34"/>
        <end position="81"/>
    </location>
</feature>
<feature type="compositionally biased region" description="Low complexity" evidence="1">
    <location>
        <begin position="82"/>
        <end position="93"/>
    </location>
</feature>
<name>A0A9W9TU66_PENCI</name>
<evidence type="ECO:0000313" key="3">
    <source>
        <dbReference type="Proteomes" id="UP001147733"/>
    </source>
</evidence>
<feature type="compositionally biased region" description="Basic and acidic residues" evidence="1">
    <location>
        <begin position="180"/>
        <end position="199"/>
    </location>
</feature>
<feature type="compositionally biased region" description="Gly residues" evidence="1">
    <location>
        <begin position="276"/>
        <end position="287"/>
    </location>
</feature>
<proteinExistence type="predicted"/>
<keyword evidence="3" id="KW-1185">Reference proteome</keyword>
<dbReference type="OrthoDB" id="2590867at2759"/>
<dbReference type="AlphaFoldDB" id="A0A9W9TU66"/>
<evidence type="ECO:0000256" key="1">
    <source>
        <dbReference type="SAM" id="MobiDB-lite"/>
    </source>
</evidence>
<dbReference type="EMBL" id="JAPQKT010000002">
    <property type="protein sequence ID" value="KAJ5240818.1"/>
    <property type="molecule type" value="Genomic_DNA"/>
</dbReference>
<feature type="compositionally biased region" description="Polar residues" evidence="1">
    <location>
        <begin position="94"/>
        <end position="104"/>
    </location>
</feature>
<protein>
    <submittedName>
        <fullName evidence="2">Uncharacterized protein</fullName>
    </submittedName>
</protein>
<dbReference type="RefSeq" id="XP_056503823.1">
    <property type="nucleotide sequence ID" value="XM_056641329.1"/>
</dbReference>
<evidence type="ECO:0000313" key="2">
    <source>
        <dbReference type="EMBL" id="KAJ5240818.1"/>
    </source>
</evidence>
<feature type="compositionally biased region" description="Polar residues" evidence="1">
    <location>
        <begin position="201"/>
        <end position="211"/>
    </location>
</feature>
<feature type="compositionally biased region" description="Polar residues" evidence="1">
    <location>
        <begin position="304"/>
        <end position="316"/>
    </location>
</feature>
<reference evidence="2" key="1">
    <citation type="submission" date="2022-11" db="EMBL/GenBank/DDBJ databases">
        <authorList>
            <person name="Petersen C."/>
        </authorList>
    </citation>
    <scope>NUCLEOTIDE SEQUENCE</scope>
    <source>
        <strain evidence="2">IBT 23319</strain>
    </source>
</reference>
<feature type="compositionally biased region" description="Basic and acidic residues" evidence="1">
    <location>
        <begin position="7"/>
        <end position="19"/>
    </location>
</feature>
<feature type="region of interest" description="Disordered" evidence="1">
    <location>
        <begin position="1"/>
        <end position="316"/>
    </location>
</feature>
<sequence length="316" mass="33380">MSNIVHKVKDAISDRDKPVTRSQAGDNRHRSAGNPFTPSYNTGQNATGMNQSANMNPNANQPEFTNYSSGGIPNTKTQNDQYETYPTSTTTESNVGQPNANALNSTSTSGDTTSSASSADMNAGPHRSNLANKLDPRVDSDLDNSANQGTAGFQRNNVGNAPQTLNPSNMNQQQSYNQGSDRHTSSDDDFSKSTQEHRSNRQPGQYDQTGTGAEEVDFSSSTQEHKSHKTSSHMTPCTSNPAEGGPISQNNNPAQANFGGNAAGGSSYNQNMGMDTGMGMGTSGSGGQYNNAPFEKSNAAANMPSEQQNVGGQRGY</sequence>
<dbReference type="Proteomes" id="UP001147733">
    <property type="component" value="Unassembled WGS sequence"/>
</dbReference>
<reference evidence="2" key="2">
    <citation type="journal article" date="2023" name="IMA Fungus">
        <title>Comparative genomic study of the Penicillium genus elucidates a diverse pangenome and 15 lateral gene transfer events.</title>
        <authorList>
            <person name="Petersen C."/>
            <person name="Sorensen T."/>
            <person name="Nielsen M.R."/>
            <person name="Sondergaard T.E."/>
            <person name="Sorensen J.L."/>
            <person name="Fitzpatrick D.A."/>
            <person name="Frisvad J.C."/>
            <person name="Nielsen K.L."/>
        </authorList>
    </citation>
    <scope>NUCLEOTIDE SEQUENCE</scope>
    <source>
        <strain evidence="2">IBT 23319</strain>
    </source>
</reference>